<dbReference type="EMBL" id="WEID01000103">
    <property type="protein sequence ID" value="KAB8126645.1"/>
    <property type="molecule type" value="Genomic_DNA"/>
</dbReference>
<keyword evidence="1" id="KW-1133">Transmembrane helix</keyword>
<proteinExistence type="predicted"/>
<keyword evidence="1" id="KW-0472">Membrane</keyword>
<evidence type="ECO:0008006" key="4">
    <source>
        <dbReference type="Google" id="ProtNLM"/>
    </source>
</evidence>
<dbReference type="RefSeq" id="WP_153406563.1">
    <property type="nucleotide sequence ID" value="NZ_ML762448.1"/>
</dbReference>
<feature type="transmembrane region" description="Helical" evidence="1">
    <location>
        <begin position="318"/>
        <end position="338"/>
    </location>
</feature>
<sequence>MHTGSTKRIGIITAPGYTEQFGEVLKEKLPHLFSDFLDNQIDWKVEYQIDPLTGVTEDEGKIKNAISEIMEEKDWDIAICLTDLPFFHKKSPIVIEIDKMMNIAWLSVPSLGILPVTNKVVNSVVSIVRDLVAFSYSSEKKLKTTVSSNIEKLKYLSPVKRDEIDNSEKHEVFYTYRNKFFGFFKLLFGMIKANQPWVIFPHFLKIVVIAFTSGCFALVFPALWGLSDSYNVGRLILVTVISISMMVTWILLVHKLWEKPQEGRSKSFRRLYNLTTVVTLLITVCFYYLILFVAFIFASITLIPGELLQKNISTEVNVLSYLTVAWTATCISTLIGAFGTTLENEEAVLSTTYGNRQRQRYKKIKKLEAEKEAEKETEENDK</sequence>
<feature type="transmembrane region" description="Helical" evidence="1">
    <location>
        <begin position="203"/>
        <end position="226"/>
    </location>
</feature>
<evidence type="ECO:0000313" key="3">
    <source>
        <dbReference type="Proteomes" id="UP000480246"/>
    </source>
</evidence>
<reference evidence="2 3" key="1">
    <citation type="submission" date="2019-10" db="EMBL/GenBank/DDBJ databases">
        <title>Gracilibacillus sp. nov. isolated from rice seeds.</title>
        <authorList>
            <person name="He S."/>
        </authorList>
    </citation>
    <scope>NUCLEOTIDE SEQUENCE [LARGE SCALE GENOMIC DNA]</scope>
    <source>
        <strain evidence="2 3">TD8</strain>
    </source>
</reference>
<feature type="transmembrane region" description="Helical" evidence="1">
    <location>
        <begin position="232"/>
        <end position="253"/>
    </location>
</feature>
<gene>
    <name evidence="2" type="ORF">F9U64_19545</name>
</gene>
<feature type="transmembrane region" description="Helical" evidence="1">
    <location>
        <begin position="274"/>
        <end position="298"/>
    </location>
</feature>
<dbReference type="OrthoDB" id="8477132at2"/>
<keyword evidence="1" id="KW-0812">Transmembrane</keyword>
<keyword evidence="3" id="KW-1185">Reference proteome</keyword>
<organism evidence="2 3">
    <name type="scientific">Gracilibacillus oryzae</name>
    <dbReference type="NCBI Taxonomy" id="1672701"/>
    <lineage>
        <taxon>Bacteria</taxon>
        <taxon>Bacillati</taxon>
        <taxon>Bacillota</taxon>
        <taxon>Bacilli</taxon>
        <taxon>Bacillales</taxon>
        <taxon>Bacillaceae</taxon>
        <taxon>Gracilibacillus</taxon>
    </lineage>
</organism>
<evidence type="ECO:0000256" key="1">
    <source>
        <dbReference type="SAM" id="Phobius"/>
    </source>
</evidence>
<comment type="caution">
    <text evidence="2">The sequence shown here is derived from an EMBL/GenBank/DDBJ whole genome shotgun (WGS) entry which is preliminary data.</text>
</comment>
<name>A0A7C8KSH4_9BACI</name>
<protein>
    <recommendedName>
        <fullName evidence="4">5,10-methylene-tetrahydrofolate dehydrogenase</fullName>
    </recommendedName>
</protein>
<accession>A0A7C8KSH4</accession>
<evidence type="ECO:0000313" key="2">
    <source>
        <dbReference type="EMBL" id="KAB8126645.1"/>
    </source>
</evidence>
<dbReference type="AlphaFoldDB" id="A0A7C8KSH4"/>
<dbReference type="Proteomes" id="UP000480246">
    <property type="component" value="Unassembled WGS sequence"/>
</dbReference>